<dbReference type="AlphaFoldDB" id="A0A5M4FCM9"/>
<dbReference type="Pfam" id="PF06078">
    <property type="entry name" value="DUF937"/>
    <property type="match status" value="1"/>
</dbReference>
<organism evidence="1 2">
    <name type="scientific">Aeromicrobium ginsengisoli</name>
    <dbReference type="NCBI Taxonomy" id="363867"/>
    <lineage>
        <taxon>Bacteria</taxon>
        <taxon>Bacillati</taxon>
        <taxon>Actinomycetota</taxon>
        <taxon>Actinomycetes</taxon>
        <taxon>Propionibacteriales</taxon>
        <taxon>Nocardioidaceae</taxon>
        <taxon>Aeromicrobium</taxon>
    </lineage>
</organism>
<comment type="caution">
    <text evidence="1">The sequence shown here is derived from an EMBL/GenBank/DDBJ whole genome shotgun (WGS) entry which is preliminary data.</text>
</comment>
<gene>
    <name evidence="1" type="ORF">ESP70_018525</name>
</gene>
<evidence type="ECO:0000313" key="2">
    <source>
        <dbReference type="Proteomes" id="UP000380867"/>
    </source>
</evidence>
<accession>A0A5M4FCM9</accession>
<protein>
    <submittedName>
        <fullName evidence="1">DUF937 domain-containing protein</fullName>
    </submittedName>
</protein>
<evidence type="ECO:0000313" key="1">
    <source>
        <dbReference type="EMBL" id="KAA1396116.1"/>
    </source>
</evidence>
<dbReference type="OrthoDB" id="3577641at2"/>
<sequence length="172" mass="17181">MALADDILADIDSGTLNDIAQQVGVEPDKLQSIIRDSLPALLGGMEKNVQSGEGAASLANALGQHADANPLGDMGALINGALGSGIIEKVLGGAAPNVSEAIGSKAGASGVDVEKILKIVAPIVMAYLAKRLTSGGKADPADVQKEVQNASTEAKAQSPDLGSILGSIFGAR</sequence>
<keyword evidence="2" id="KW-1185">Reference proteome</keyword>
<name>A0A5M4FCM9_9ACTN</name>
<reference evidence="1" key="1">
    <citation type="submission" date="2019-09" db="EMBL/GenBank/DDBJ databases">
        <authorList>
            <person name="Li J."/>
        </authorList>
    </citation>
    <scope>NUCLEOTIDE SEQUENCE [LARGE SCALE GENOMIC DNA]</scope>
    <source>
        <strain evidence="1">JCM 14732</strain>
    </source>
</reference>
<dbReference type="RefSeq" id="WP_149690759.1">
    <property type="nucleotide sequence ID" value="NZ_SDPQ02000003.1"/>
</dbReference>
<dbReference type="InterPro" id="IPR009282">
    <property type="entry name" value="DUF937"/>
</dbReference>
<proteinExistence type="predicted"/>
<dbReference type="EMBL" id="SDPQ02000003">
    <property type="protein sequence ID" value="KAA1396116.1"/>
    <property type="molecule type" value="Genomic_DNA"/>
</dbReference>
<dbReference type="Proteomes" id="UP000380867">
    <property type="component" value="Unassembled WGS sequence"/>
</dbReference>